<sequence length="35" mass="3990">MLRALLLNGISPSLKTEDPTFFLDESSAIITLRYY</sequence>
<reference evidence="1" key="2">
    <citation type="journal article" date="2015" name="Fish Shellfish Immunol.">
        <title>Early steps in the European eel (Anguilla anguilla)-Vibrio vulnificus interaction in the gills: Role of the RtxA13 toxin.</title>
        <authorList>
            <person name="Callol A."/>
            <person name="Pajuelo D."/>
            <person name="Ebbesson L."/>
            <person name="Teles M."/>
            <person name="MacKenzie S."/>
            <person name="Amaro C."/>
        </authorList>
    </citation>
    <scope>NUCLEOTIDE SEQUENCE</scope>
</reference>
<dbReference type="AlphaFoldDB" id="A0A0E9Q641"/>
<proteinExistence type="predicted"/>
<protein>
    <submittedName>
        <fullName evidence="1">Uncharacterized protein</fullName>
    </submittedName>
</protein>
<evidence type="ECO:0000313" key="1">
    <source>
        <dbReference type="EMBL" id="JAH12336.1"/>
    </source>
</evidence>
<accession>A0A0E9Q641</accession>
<reference evidence="1" key="1">
    <citation type="submission" date="2014-11" db="EMBL/GenBank/DDBJ databases">
        <authorList>
            <person name="Amaro Gonzalez C."/>
        </authorList>
    </citation>
    <scope>NUCLEOTIDE SEQUENCE</scope>
</reference>
<name>A0A0E9Q641_ANGAN</name>
<dbReference type="EMBL" id="GBXM01096241">
    <property type="protein sequence ID" value="JAH12336.1"/>
    <property type="molecule type" value="Transcribed_RNA"/>
</dbReference>
<organism evidence="1">
    <name type="scientific">Anguilla anguilla</name>
    <name type="common">European freshwater eel</name>
    <name type="synonym">Muraena anguilla</name>
    <dbReference type="NCBI Taxonomy" id="7936"/>
    <lineage>
        <taxon>Eukaryota</taxon>
        <taxon>Metazoa</taxon>
        <taxon>Chordata</taxon>
        <taxon>Craniata</taxon>
        <taxon>Vertebrata</taxon>
        <taxon>Euteleostomi</taxon>
        <taxon>Actinopterygii</taxon>
        <taxon>Neopterygii</taxon>
        <taxon>Teleostei</taxon>
        <taxon>Anguilliformes</taxon>
        <taxon>Anguillidae</taxon>
        <taxon>Anguilla</taxon>
    </lineage>
</organism>